<dbReference type="InterPro" id="IPR000182">
    <property type="entry name" value="GNAT_dom"/>
</dbReference>
<dbReference type="SUPFAM" id="SSF55729">
    <property type="entry name" value="Acyl-CoA N-acyltransferases (Nat)"/>
    <property type="match status" value="1"/>
</dbReference>
<dbReference type="OrthoDB" id="9799092at2"/>
<dbReference type="KEGG" id="ndk:I601_3212"/>
<evidence type="ECO:0000256" key="1">
    <source>
        <dbReference type="ARBA" id="ARBA00022679"/>
    </source>
</evidence>
<dbReference type="Pfam" id="PF00583">
    <property type="entry name" value="Acetyltransf_1"/>
    <property type="match status" value="1"/>
</dbReference>
<keyword evidence="5" id="KW-1185">Reference proteome</keyword>
<feature type="domain" description="N-acetyltransferase" evidence="3">
    <location>
        <begin position="4"/>
        <end position="167"/>
    </location>
</feature>
<dbReference type="PATRIC" id="fig|1300347.3.peg.3216"/>
<gene>
    <name evidence="4" type="ORF">I601_3212</name>
</gene>
<evidence type="ECO:0000313" key="5">
    <source>
        <dbReference type="Proteomes" id="UP000077868"/>
    </source>
</evidence>
<organism evidence="4 5">
    <name type="scientific">Nocardioides dokdonensis FR1436</name>
    <dbReference type="NCBI Taxonomy" id="1300347"/>
    <lineage>
        <taxon>Bacteria</taxon>
        <taxon>Bacillati</taxon>
        <taxon>Actinomycetota</taxon>
        <taxon>Actinomycetes</taxon>
        <taxon>Propionibacteriales</taxon>
        <taxon>Nocardioidaceae</taxon>
        <taxon>Nocardioides</taxon>
    </lineage>
</organism>
<dbReference type="CDD" id="cd04301">
    <property type="entry name" value="NAT_SF"/>
    <property type="match status" value="1"/>
</dbReference>
<dbReference type="RefSeq" id="WP_068111824.1">
    <property type="nucleotide sequence ID" value="NZ_CP015079.1"/>
</dbReference>
<dbReference type="InterPro" id="IPR016181">
    <property type="entry name" value="Acyl_CoA_acyltransferase"/>
</dbReference>
<accession>A0A1A9GMV1</accession>
<evidence type="ECO:0000259" key="3">
    <source>
        <dbReference type="PROSITE" id="PS51186"/>
    </source>
</evidence>
<reference evidence="4 5" key="1">
    <citation type="submission" date="2016-03" db="EMBL/GenBank/DDBJ databases">
        <title>Complete genome sequence of a soil Actinobacterium, Nocardioides dokdonensis FR1436.</title>
        <authorList>
            <person name="Kwon S.-K."/>
            <person name="Kim K."/>
            <person name="Kim J.F."/>
        </authorList>
    </citation>
    <scope>NUCLEOTIDE SEQUENCE [LARGE SCALE GENOMIC DNA]</scope>
    <source>
        <strain evidence="4 5">FR1436</strain>
    </source>
</reference>
<protein>
    <submittedName>
        <fullName evidence="4">Acetyltransferase (GNAT) family protein</fullName>
    </submittedName>
</protein>
<dbReference type="EMBL" id="CP015079">
    <property type="protein sequence ID" value="ANH39619.1"/>
    <property type="molecule type" value="Genomic_DNA"/>
</dbReference>
<dbReference type="Proteomes" id="UP000077868">
    <property type="component" value="Chromosome"/>
</dbReference>
<name>A0A1A9GMV1_9ACTN</name>
<dbReference type="GO" id="GO:0016747">
    <property type="term" value="F:acyltransferase activity, transferring groups other than amino-acyl groups"/>
    <property type="evidence" value="ECO:0007669"/>
    <property type="project" value="InterPro"/>
</dbReference>
<dbReference type="PROSITE" id="PS51186">
    <property type="entry name" value="GNAT"/>
    <property type="match status" value="1"/>
</dbReference>
<proteinExistence type="predicted"/>
<evidence type="ECO:0000256" key="2">
    <source>
        <dbReference type="ARBA" id="ARBA00023315"/>
    </source>
</evidence>
<dbReference type="PANTHER" id="PTHR43877">
    <property type="entry name" value="AMINOALKYLPHOSPHONATE N-ACETYLTRANSFERASE-RELATED-RELATED"/>
    <property type="match status" value="1"/>
</dbReference>
<dbReference type="Gene3D" id="3.40.630.30">
    <property type="match status" value="1"/>
</dbReference>
<dbReference type="PANTHER" id="PTHR43877:SF2">
    <property type="entry name" value="AMINOALKYLPHOSPHONATE N-ACETYLTRANSFERASE-RELATED"/>
    <property type="match status" value="1"/>
</dbReference>
<keyword evidence="1 4" id="KW-0808">Transferase</keyword>
<evidence type="ECO:0000313" key="4">
    <source>
        <dbReference type="EMBL" id="ANH39619.1"/>
    </source>
</evidence>
<dbReference type="AlphaFoldDB" id="A0A1A9GMV1"/>
<sequence length="179" mass="19794">MADIRIRLLGEDEWQLYREVRLAALTDAPEAFVANVEDEAAQDDDFWHARMRRASRIVAERAGEPVGLVGLGRHDDDPEIGEVFGLWTAPTVRGQHVARDLVAAAAQKAAEDGCRLLYFWAGSDNASAVGFASSYGFRPSSERRPVRVADGTKERDEDEVAMVLPLAPDPTLTINPHRR</sequence>
<dbReference type="InterPro" id="IPR050832">
    <property type="entry name" value="Bact_Acetyltransf"/>
</dbReference>
<keyword evidence="2" id="KW-0012">Acyltransferase</keyword>
<dbReference type="STRING" id="1300347.I601_3212"/>